<evidence type="ECO:0000313" key="3">
    <source>
        <dbReference type="Proteomes" id="UP001595868"/>
    </source>
</evidence>
<feature type="transmembrane region" description="Helical" evidence="1">
    <location>
        <begin position="12"/>
        <end position="37"/>
    </location>
</feature>
<organism evidence="2 3">
    <name type="scientific">Micromonospora zhanjiangensis</name>
    <dbReference type="NCBI Taxonomy" id="1522057"/>
    <lineage>
        <taxon>Bacteria</taxon>
        <taxon>Bacillati</taxon>
        <taxon>Actinomycetota</taxon>
        <taxon>Actinomycetes</taxon>
        <taxon>Micromonosporales</taxon>
        <taxon>Micromonosporaceae</taxon>
        <taxon>Micromonospora</taxon>
    </lineage>
</organism>
<evidence type="ECO:0000313" key="2">
    <source>
        <dbReference type="EMBL" id="MFC4106790.1"/>
    </source>
</evidence>
<dbReference type="RefSeq" id="WP_377545052.1">
    <property type="nucleotide sequence ID" value="NZ_JBHSBN010000007.1"/>
</dbReference>
<keyword evidence="1" id="KW-0472">Membrane</keyword>
<proteinExistence type="predicted"/>
<gene>
    <name evidence="2" type="ORF">ACFOX0_12730</name>
</gene>
<reference evidence="3" key="1">
    <citation type="journal article" date="2019" name="Int. J. Syst. Evol. Microbiol.">
        <title>The Global Catalogue of Microorganisms (GCM) 10K type strain sequencing project: providing services to taxonomists for standard genome sequencing and annotation.</title>
        <authorList>
            <consortium name="The Broad Institute Genomics Platform"/>
            <consortium name="The Broad Institute Genome Sequencing Center for Infectious Disease"/>
            <person name="Wu L."/>
            <person name="Ma J."/>
        </authorList>
    </citation>
    <scope>NUCLEOTIDE SEQUENCE [LARGE SCALE GENOMIC DNA]</scope>
    <source>
        <strain evidence="3">2902at01</strain>
    </source>
</reference>
<name>A0ABV8KLN9_9ACTN</name>
<keyword evidence="1" id="KW-1133">Transmembrane helix</keyword>
<protein>
    <submittedName>
        <fullName evidence="2">Uncharacterized protein</fullName>
    </submittedName>
</protein>
<accession>A0ABV8KLN9</accession>
<feature type="transmembrane region" description="Helical" evidence="1">
    <location>
        <begin position="49"/>
        <end position="67"/>
    </location>
</feature>
<keyword evidence="3" id="KW-1185">Reference proteome</keyword>
<keyword evidence="1" id="KW-0812">Transmembrane</keyword>
<dbReference type="EMBL" id="JBHSBN010000007">
    <property type="protein sequence ID" value="MFC4106790.1"/>
    <property type="molecule type" value="Genomic_DNA"/>
</dbReference>
<dbReference type="Proteomes" id="UP001595868">
    <property type="component" value="Unassembled WGS sequence"/>
</dbReference>
<sequence length="74" mass="7411">MTKPDIGRMLRYVGLTMLAIGTAGAVGGVLAILVTVIGVREHISTAVDVLVGAGMCLGIASGLLVAARHLGGVR</sequence>
<comment type="caution">
    <text evidence="2">The sequence shown here is derived from an EMBL/GenBank/DDBJ whole genome shotgun (WGS) entry which is preliminary data.</text>
</comment>
<evidence type="ECO:0000256" key="1">
    <source>
        <dbReference type="SAM" id="Phobius"/>
    </source>
</evidence>